<dbReference type="InterPro" id="IPR023298">
    <property type="entry name" value="ATPase_P-typ_TM_dom_sf"/>
</dbReference>
<evidence type="ECO:0000256" key="5">
    <source>
        <dbReference type="ARBA" id="ARBA00022723"/>
    </source>
</evidence>
<sequence length="722" mass="74371">MTNYRFDVDEMTCGGCAARAQKAMAGVAGVTSAYINFADRTATVEGVAGLEDLIATASAKAGYPASPMKADGVALEREDEAPALLRSTLIAAALTLPIFVVEMGGHVFPSVHHFIAQVIGMQDSWLIQFFLATVVLIGPGRGFFTKGVPALLRGAPDMNSLVVLGASAAWGYSTVATFRPQWLPDGSIAVYFEAAAVIVTLILLGRYLEARAKGRTGAAIKRLIGLRPDTANVEREGEVISLPLDKVVVGDIVHLAAGTRIPVDGVLTRGTGYVDESMISGEPMPVEKGVGNELVAGTINGTSSLVLEARSVGSETLLARIITMVAEAQGARLPVQDLVNKITLWFVPAVIAVATLTVLLWLVFGSLPLALVAGVSVLIIACPCAMGLATPTSIMVGTGRAAELGVLFRRGDALQALQGVDVVAFDKTGTLTAGAPVVVTNTLRSQDLAAVAAVEAASDHPLANAIVALAGRHLPVATDVETIPGHGLQGTVEGRRIVIGNAAMMAWEGVKVQPEIPAGQTPVMVAIDGKFAGTIGLSDTPKPTAKATVQALKARGLVVVMISGDTKDAAGALGKALGIEQVLAGVLPDGKAEAVKQLQSGGRKVAFVGDGINDAPALATADVGIAMGTGTDVAVESADVVLVSGNPAGVARAIEVSRRTLRNIWQNLGWAFGYNIILIPVAALGLLSPQLAALAMAASSVLVVTNALRLRWVKVAELEAIQ</sequence>
<dbReference type="PROSITE" id="PS50846">
    <property type="entry name" value="HMA_2"/>
    <property type="match status" value="1"/>
</dbReference>
<evidence type="ECO:0000256" key="11">
    <source>
        <dbReference type="RuleBase" id="RU362081"/>
    </source>
</evidence>
<dbReference type="NCBIfam" id="TIGR01525">
    <property type="entry name" value="ATPase-IB_hvy"/>
    <property type="match status" value="1"/>
</dbReference>
<dbReference type="GO" id="GO:0005886">
    <property type="term" value="C:plasma membrane"/>
    <property type="evidence" value="ECO:0007669"/>
    <property type="project" value="UniProtKB-SubCell"/>
</dbReference>
<dbReference type="Gene3D" id="2.70.150.10">
    <property type="entry name" value="Calcium-transporting ATPase, cytoplasmic transduction domain A"/>
    <property type="match status" value="1"/>
</dbReference>
<evidence type="ECO:0000256" key="9">
    <source>
        <dbReference type="ARBA" id="ARBA00022989"/>
    </source>
</evidence>
<dbReference type="KEGG" id="otm:OSB_27880"/>
<feature type="transmembrane region" description="Helical" evidence="11">
    <location>
        <begin position="156"/>
        <end position="176"/>
    </location>
</feature>
<reference evidence="12 13" key="1">
    <citation type="journal article" date="2015" name="Genome Announc.">
        <title>Closed Genome Sequence of Octadecabacter temperatus SB1, the First Mesophilic Species of the Genus Octadecabacter.</title>
        <authorList>
            <person name="Voget S."/>
            <person name="Billerbeck S."/>
            <person name="Simon M."/>
            <person name="Daniel R."/>
        </authorList>
    </citation>
    <scope>NUCLEOTIDE SEQUENCE [LARGE SCALE GENOMIC DNA]</scope>
    <source>
        <strain evidence="12 13">SB1</strain>
    </source>
</reference>
<evidence type="ECO:0000256" key="2">
    <source>
        <dbReference type="ARBA" id="ARBA00006024"/>
    </source>
</evidence>
<evidence type="ECO:0000256" key="10">
    <source>
        <dbReference type="ARBA" id="ARBA00023136"/>
    </source>
</evidence>
<dbReference type="InterPro" id="IPR044492">
    <property type="entry name" value="P_typ_ATPase_HD_dom"/>
</dbReference>
<dbReference type="SFLD" id="SFLDG00002">
    <property type="entry name" value="C1.7:_P-type_atpase_like"/>
    <property type="match status" value="1"/>
</dbReference>
<dbReference type="AlphaFoldDB" id="A0A0K0Y8W8"/>
<dbReference type="OrthoDB" id="9807843at2"/>
<dbReference type="GO" id="GO:0016887">
    <property type="term" value="F:ATP hydrolysis activity"/>
    <property type="evidence" value="ECO:0007669"/>
    <property type="project" value="InterPro"/>
</dbReference>
<dbReference type="PANTHER" id="PTHR43520">
    <property type="entry name" value="ATP7, ISOFORM B"/>
    <property type="match status" value="1"/>
</dbReference>
<dbReference type="Pfam" id="PF00702">
    <property type="entry name" value="Hydrolase"/>
    <property type="match status" value="1"/>
</dbReference>
<evidence type="ECO:0000313" key="12">
    <source>
        <dbReference type="EMBL" id="AKS47312.1"/>
    </source>
</evidence>
<dbReference type="PROSITE" id="PS01229">
    <property type="entry name" value="COF_2"/>
    <property type="match status" value="1"/>
</dbReference>
<dbReference type="RefSeq" id="WP_049835525.1">
    <property type="nucleotide sequence ID" value="NZ_CP012160.1"/>
</dbReference>
<dbReference type="GO" id="GO:0005507">
    <property type="term" value="F:copper ion binding"/>
    <property type="evidence" value="ECO:0007669"/>
    <property type="project" value="TreeGrafter"/>
</dbReference>
<name>A0A0K0Y8W8_9RHOB</name>
<evidence type="ECO:0000256" key="6">
    <source>
        <dbReference type="ARBA" id="ARBA00022741"/>
    </source>
</evidence>
<dbReference type="GO" id="GO:0043682">
    <property type="term" value="F:P-type divalent copper transporter activity"/>
    <property type="evidence" value="ECO:0007669"/>
    <property type="project" value="TreeGrafter"/>
</dbReference>
<comment type="subcellular location">
    <subcellularLocation>
        <location evidence="1">Cell membrane</location>
        <topology evidence="1">Multi-pass membrane protein</topology>
    </subcellularLocation>
</comment>
<dbReference type="Gene3D" id="3.40.1110.10">
    <property type="entry name" value="Calcium-transporting ATPase, cytoplasmic domain N"/>
    <property type="match status" value="1"/>
</dbReference>
<feature type="transmembrane region" description="Helical" evidence="11">
    <location>
        <begin position="342"/>
        <end position="364"/>
    </location>
</feature>
<proteinExistence type="inferred from homology"/>
<dbReference type="InterPro" id="IPR036163">
    <property type="entry name" value="HMA_dom_sf"/>
</dbReference>
<dbReference type="GO" id="GO:0060003">
    <property type="term" value="P:copper ion export"/>
    <property type="evidence" value="ECO:0007669"/>
    <property type="project" value="UniProtKB-ARBA"/>
</dbReference>
<keyword evidence="3 11" id="KW-1003">Cell membrane</keyword>
<dbReference type="CDD" id="cd00371">
    <property type="entry name" value="HMA"/>
    <property type="match status" value="1"/>
</dbReference>
<evidence type="ECO:0000256" key="1">
    <source>
        <dbReference type="ARBA" id="ARBA00004651"/>
    </source>
</evidence>
<dbReference type="PRINTS" id="PR00119">
    <property type="entry name" value="CATATPASE"/>
</dbReference>
<evidence type="ECO:0000256" key="7">
    <source>
        <dbReference type="ARBA" id="ARBA00022840"/>
    </source>
</evidence>
<keyword evidence="8" id="KW-1278">Translocase</keyword>
<evidence type="ECO:0000313" key="13">
    <source>
        <dbReference type="Proteomes" id="UP000067444"/>
    </source>
</evidence>
<keyword evidence="4 11" id="KW-0812">Transmembrane</keyword>
<feature type="transmembrane region" description="Helical" evidence="11">
    <location>
        <begin position="668"/>
        <end position="687"/>
    </location>
</feature>
<dbReference type="NCBIfam" id="TIGR01511">
    <property type="entry name" value="ATPase-IB1_Cu"/>
    <property type="match status" value="1"/>
</dbReference>
<dbReference type="InterPro" id="IPR059000">
    <property type="entry name" value="ATPase_P-type_domA"/>
</dbReference>
<dbReference type="InterPro" id="IPR023299">
    <property type="entry name" value="ATPase_P-typ_cyto_dom_N"/>
</dbReference>
<dbReference type="Proteomes" id="UP000067444">
    <property type="component" value="Chromosome"/>
</dbReference>
<dbReference type="InterPro" id="IPR001757">
    <property type="entry name" value="P_typ_ATPase"/>
</dbReference>
<dbReference type="SUPFAM" id="SSF81665">
    <property type="entry name" value="Calcium ATPase, transmembrane domain M"/>
    <property type="match status" value="1"/>
</dbReference>
<dbReference type="STRING" id="1458307.OSB_27880"/>
<dbReference type="FunFam" id="2.70.150.10:FF:000020">
    <property type="entry name" value="Copper-exporting P-type ATPase A"/>
    <property type="match status" value="1"/>
</dbReference>
<keyword evidence="5 11" id="KW-0479">Metal-binding</keyword>
<keyword evidence="10 11" id="KW-0472">Membrane</keyword>
<dbReference type="CDD" id="cd02094">
    <property type="entry name" value="P-type_ATPase_Cu-like"/>
    <property type="match status" value="1"/>
</dbReference>
<dbReference type="Pfam" id="PF00122">
    <property type="entry name" value="E1-E2_ATPase"/>
    <property type="match status" value="1"/>
</dbReference>
<evidence type="ECO:0000256" key="8">
    <source>
        <dbReference type="ARBA" id="ARBA00022967"/>
    </source>
</evidence>
<dbReference type="InterPro" id="IPR018303">
    <property type="entry name" value="ATPase_P-typ_P_site"/>
</dbReference>
<dbReference type="Pfam" id="PF00403">
    <property type="entry name" value="HMA"/>
    <property type="match status" value="1"/>
</dbReference>
<dbReference type="GO" id="GO:0005524">
    <property type="term" value="F:ATP binding"/>
    <property type="evidence" value="ECO:0007669"/>
    <property type="project" value="UniProtKB-UniRule"/>
</dbReference>
<feature type="transmembrane region" description="Helical" evidence="11">
    <location>
        <begin position="693"/>
        <end position="712"/>
    </location>
</feature>
<dbReference type="SUPFAM" id="SSF55008">
    <property type="entry name" value="HMA, heavy metal-associated domain"/>
    <property type="match status" value="1"/>
</dbReference>
<dbReference type="SFLD" id="SFLDS00003">
    <property type="entry name" value="Haloacid_Dehalogenase"/>
    <property type="match status" value="1"/>
</dbReference>
<feature type="transmembrane region" description="Helical" evidence="11">
    <location>
        <begin position="83"/>
        <end position="105"/>
    </location>
</feature>
<comment type="similarity">
    <text evidence="2 11">Belongs to the cation transport ATPase (P-type) (TC 3.A.3) family. Type IB subfamily.</text>
</comment>
<dbReference type="Gene3D" id="3.30.70.100">
    <property type="match status" value="1"/>
</dbReference>
<dbReference type="PROSITE" id="PS00154">
    <property type="entry name" value="ATPASE_E1_E2"/>
    <property type="match status" value="1"/>
</dbReference>
<dbReference type="SFLD" id="SFLDF00027">
    <property type="entry name" value="p-type_atpase"/>
    <property type="match status" value="1"/>
</dbReference>
<accession>A0A0K0Y8W8</accession>
<evidence type="ECO:0000256" key="4">
    <source>
        <dbReference type="ARBA" id="ARBA00022692"/>
    </source>
</evidence>
<dbReference type="Gene3D" id="3.40.50.1000">
    <property type="entry name" value="HAD superfamily/HAD-like"/>
    <property type="match status" value="1"/>
</dbReference>
<dbReference type="InterPro" id="IPR027256">
    <property type="entry name" value="P-typ_ATPase_IB"/>
</dbReference>
<dbReference type="SUPFAM" id="SSF56784">
    <property type="entry name" value="HAD-like"/>
    <property type="match status" value="1"/>
</dbReference>
<dbReference type="NCBIfam" id="TIGR01512">
    <property type="entry name" value="ATPase-IB2_Cd"/>
    <property type="match status" value="1"/>
</dbReference>
<dbReference type="PATRIC" id="fig|1458307.3.peg.2822"/>
<keyword evidence="9 11" id="KW-1133">Transmembrane helix</keyword>
<dbReference type="EC" id="3.6.3.4" evidence="12"/>
<dbReference type="SUPFAM" id="SSF81653">
    <property type="entry name" value="Calcium ATPase, transduction domain A"/>
    <property type="match status" value="1"/>
</dbReference>
<dbReference type="EMBL" id="CP012160">
    <property type="protein sequence ID" value="AKS47312.1"/>
    <property type="molecule type" value="Genomic_DNA"/>
</dbReference>
<dbReference type="InterPro" id="IPR036412">
    <property type="entry name" value="HAD-like_sf"/>
</dbReference>
<feature type="transmembrane region" description="Helical" evidence="11">
    <location>
        <begin position="125"/>
        <end position="144"/>
    </location>
</feature>
<dbReference type="NCBIfam" id="TIGR01494">
    <property type="entry name" value="ATPase_P-type"/>
    <property type="match status" value="1"/>
</dbReference>
<keyword evidence="7 11" id="KW-0067">ATP-binding</keyword>
<dbReference type="InterPro" id="IPR023214">
    <property type="entry name" value="HAD_sf"/>
</dbReference>
<dbReference type="InterPro" id="IPR006121">
    <property type="entry name" value="HMA_dom"/>
</dbReference>
<dbReference type="PANTHER" id="PTHR43520:SF8">
    <property type="entry name" value="P-TYPE CU(+) TRANSPORTER"/>
    <property type="match status" value="1"/>
</dbReference>
<gene>
    <name evidence="12" type="primary">actP</name>
    <name evidence="12" type="ORF">OSB_27880</name>
</gene>
<evidence type="ECO:0000256" key="3">
    <source>
        <dbReference type="ARBA" id="ARBA00022475"/>
    </source>
</evidence>
<keyword evidence="13" id="KW-1185">Reference proteome</keyword>
<dbReference type="InterPro" id="IPR008250">
    <property type="entry name" value="ATPase_P-typ_transduc_dom_A_sf"/>
</dbReference>
<protein>
    <submittedName>
        <fullName evidence="12">Copper-transporting P-type ATPase</fullName>
        <ecNumber evidence="12">3.6.3.4</ecNumber>
    </submittedName>
</protein>
<dbReference type="PRINTS" id="PR00943">
    <property type="entry name" value="CUATPASE"/>
</dbReference>
<feature type="transmembrane region" description="Helical" evidence="11">
    <location>
        <begin position="188"/>
        <end position="208"/>
    </location>
</feature>
<organism evidence="12 13">
    <name type="scientific">Octadecabacter temperatus</name>
    <dbReference type="NCBI Taxonomy" id="1458307"/>
    <lineage>
        <taxon>Bacteria</taxon>
        <taxon>Pseudomonadati</taxon>
        <taxon>Pseudomonadota</taxon>
        <taxon>Alphaproteobacteria</taxon>
        <taxon>Rhodobacterales</taxon>
        <taxon>Roseobacteraceae</taxon>
        <taxon>Octadecabacter</taxon>
    </lineage>
</organism>
<dbReference type="GO" id="GO:0055070">
    <property type="term" value="P:copper ion homeostasis"/>
    <property type="evidence" value="ECO:0007669"/>
    <property type="project" value="TreeGrafter"/>
</dbReference>
<keyword evidence="6 11" id="KW-0547">Nucleotide-binding</keyword>
<keyword evidence="12" id="KW-0378">Hydrolase</keyword>
<feature type="transmembrane region" description="Helical" evidence="11">
    <location>
        <begin position="370"/>
        <end position="390"/>
    </location>
</feature>